<evidence type="ECO:0000313" key="6">
    <source>
        <dbReference type="EMBL" id="SUZ58963.1"/>
    </source>
</evidence>
<dbReference type="AlphaFoldDB" id="A0A381NZU6"/>
<dbReference type="InterPro" id="IPR003439">
    <property type="entry name" value="ABC_transporter-like_ATP-bd"/>
</dbReference>
<dbReference type="GO" id="GO:0005524">
    <property type="term" value="F:ATP binding"/>
    <property type="evidence" value="ECO:0007669"/>
    <property type="project" value="UniProtKB-KW"/>
</dbReference>
<dbReference type="PANTHER" id="PTHR42734:SF17">
    <property type="entry name" value="METAL TRANSPORT SYSTEM ATP-BINDING PROTEIN TM_0124-RELATED"/>
    <property type="match status" value="1"/>
</dbReference>
<organism evidence="6">
    <name type="scientific">marine metagenome</name>
    <dbReference type="NCBI Taxonomy" id="408172"/>
    <lineage>
        <taxon>unclassified sequences</taxon>
        <taxon>metagenomes</taxon>
        <taxon>ecological metagenomes</taxon>
    </lineage>
</organism>
<accession>A0A381NZU6</accession>
<name>A0A381NZU6_9ZZZZ</name>
<dbReference type="Gene3D" id="3.40.50.300">
    <property type="entry name" value="P-loop containing nucleotide triphosphate hydrolases"/>
    <property type="match status" value="1"/>
</dbReference>
<evidence type="ECO:0000259" key="5">
    <source>
        <dbReference type="PROSITE" id="PS50893"/>
    </source>
</evidence>
<keyword evidence="2" id="KW-0813">Transport</keyword>
<dbReference type="InterPro" id="IPR017871">
    <property type="entry name" value="ABC_transporter-like_CS"/>
</dbReference>
<dbReference type="SUPFAM" id="SSF52540">
    <property type="entry name" value="P-loop containing nucleoside triphosphate hydrolases"/>
    <property type="match status" value="1"/>
</dbReference>
<dbReference type="PANTHER" id="PTHR42734">
    <property type="entry name" value="METAL TRANSPORT SYSTEM ATP-BINDING PROTEIN TM_0124-RELATED"/>
    <property type="match status" value="1"/>
</dbReference>
<keyword evidence="4" id="KW-0067">ATP-binding</keyword>
<comment type="similarity">
    <text evidence="1">Belongs to the ABC transporter superfamily.</text>
</comment>
<evidence type="ECO:0000256" key="1">
    <source>
        <dbReference type="ARBA" id="ARBA00005417"/>
    </source>
</evidence>
<evidence type="ECO:0000256" key="2">
    <source>
        <dbReference type="ARBA" id="ARBA00022448"/>
    </source>
</evidence>
<dbReference type="EMBL" id="UINC01000654">
    <property type="protein sequence ID" value="SUZ58963.1"/>
    <property type="molecule type" value="Genomic_DNA"/>
</dbReference>
<evidence type="ECO:0000256" key="3">
    <source>
        <dbReference type="ARBA" id="ARBA00022741"/>
    </source>
</evidence>
<reference evidence="6" key="1">
    <citation type="submission" date="2018-05" db="EMBL/GenBank/DDBJ databases">
        <authorList>
            <person name="Lanie J.A."/>
            <person name="Ng W.-L."/>
            <person name="Kazmierczak K.M."/>
            <person name="Andrzejewski T.M."/>
            <person name="Davidsen T.M."/>
            <person name="Wayne K.J."/>
            <person name="Tettelin H."/>
            <person name="Glass J.I."/>
            <person name="Rusch D."/>
            <person name="Podicherti R."/>
            <person name="Tsui H.-C.T."/>
            <person name="Winkler M.E."/>
        </authorList>
    </citation>
    <scope>NUCLEOTIDE SEQUENCE</scope>
</reference>
<dbReference type="InterPro" id="IPR003593">
    <property type="entry name" value="AAA+_ATPase"/>
</dbReference>
<dbReference type="GO" id="GO:0016887">
    <property type="term" value="F:ATP hydrolysis activity"/>
    <property type="evidence" value="ECO:0007669"/>
    <property type="project" value="InterPro"/>
</dbReference>
<gene>
    <name evidence="6" type="ORF">METZ01_LOCUS11817</name>
</gene>
<dbReference type="PROSITE" id="PS50893">
    <property type="entry name" value="ABC_TRANSPORTER_2"/>
    <property type="match status" value="1"/>
</dbReference>
<dbReference type="InterPro" id="IPR050153">
    <property type="entry name" value="Metal_Ion_Import_ABC"/>
</dbReference>
<dbReference type="SMART" id="SM00382">
    <property type="entry name" value="AAA"/>
    <property type="match status" value="1"/>
</dbReference>
<dbReference type="Pfam" id="PF00005">
    <property type="entry name" value="ABC_tran"/>
    <property type="match status" value="1"/>
</dbReference>
<feature type="domain" description="ABC transporter" evidence="5">
    <location>
        <begin position="1"/>
        <end position="215"/>
    </location>
</feature>
<dbReference type="InterPro" id="IPR027417">
    <property type="entry name" value="P-loop_NTPase"/>
</dbReference>
<feature type="non-terminal residue" evidence="6">
    <location>
        <position position="1"/>
    </location>
</feature>
<evidence type="ECO:0000256" key="4">
    <source>
        <dbReference type="ARBA" id="ARBA00022840"/>
    </source>
</evidence>
<proteinExistence type="inferred from homology"/>
<keyword evidence="3" id="KW-0547">Nucleotide-binding</keyword>
<dbReference type="PROSITE" id="PS00211">
    <property type="entry name" value="ABC_TRANSPORTER_1"/>
    <property type="match status" value="1"/>
</dbReference>
<sequence>VEVLKSASMWGESGKVTTLLGRNGAGKTTLLKIAAGVLRPDYGVISLFGDVRENQSLPRLARSGLMFVPQTQLVSPAYRVRDHLRALAATFGSEGIAEAISEMRIEALLDQTVRSLSGGERMRVSLALALARAPKVLIVDEPLVRLSPHNQEDVGNSLRTLAEKGAAVITSGHDARVLFKISDAIIWCVAGTTHHLGTPTDALAHSQFRREYLGEEG</sequence>
<protein>
    <recommendedName>
        <fullName evidence="5">ABC transporter domain-containing protein</fullName>
    </recommendedName>
</protein>